<keyword evidence="3" id="KW-1185">Reference proteome</keyword>
<keyword evidence="1" id="KW-1133">Transmembrane helix</keyword>
<dbReference type="EMBL" id="JAPFFM010000014">
    <property type="protein sequence ID" value="KAJ6716110.1"/>
    <property type="molecule type" value="Genomic_DNA"/>
</dbReference>
<dbReference type="Proteomes" id="UP001151752">
    <property type="component" value="Chromosome 9"/>
</dbReference>
<gene>
    <name evidence="2" type="ORF">OIU74_008777</name>
</gene>
<name>A0A9Q0TQR2_9ROSI</name>
<evidence type="ECO:0000313" key="2">
    <source>
        <dbReference type="EMBL" id="KAJ6716110.1"/>
    </source>
</evidence>
<reference evidence="2" key="2">
    <citation type="journal article" date="2023" name="Int. J. Mol. Sci.">
        <title>De Novo Assembly and Annotation of 11 Diverse Shrub Willow (Salix) Genomes Reveals Novel Gene Organization in Sex-Linked Regions.</title>
        <authorList>
            <person name="Hyden B."/>
            <person name="Feng K."/>
            <person name="Yates T.B."/>
            <person name="Jawdy S."/>
            <person name="Cereghino C."/>
            <person name="Smart L.B."/>
            <person name="Muchero W."/>
        </authorList>
    </citation>
    <scope>NUCLEOTIDE SEQUENCE</scope>
    <source>
        <tissue evidence="2">Shoot tip</tissue>
    </source>
</reference>
<reference evidence="2" key="1">
    <citation type="submission" date="2022-11" db="EMBL/GenBank/DDBJ databases">
        <authorList>
            <person name="Hyden B.L."/>
            <person name="Feng K."/>
            <person name="Yates T."/>
            <person name="Jawdy S."/>
            <person name="Smart L.B."/>
            <person name="Muchero W."/>
        </authorList>
    </citation>
    <scope>NUCLEOTIDE SEQUENCE</scope>
    <source>
        <tissue evidence="2">Shoot tip</tissue>
    </source>
</reference>
<organism evidence="2 3">
    <name type="scientific">Salix koriyanagi</name>
    <dbReference type="NCBI Taxonomy" id="2511006"/>
    <lineage>
        <taxon>Eukaryota</taxon>
        <taxon>Viridiplantae</taxon>
        <taxon>Streptophyta</taxon>
        <taxon>Embryophyta</taxon>
        <taxon>Tracheophyta</taxon>
        <taxon>Spermatophyta</taxon>
        <taxon>Magnoliopsida</taxon>
        <taxon>eudicotyledons</taxon>
        <taxon>Gunneridae</taxon>
        <taxon>Pentapetalae</taxon>
        <taxon>rosids</taxon>
        <taxon>fabids</taxon>
        <taxon>Malpighiales</taxon>
        <taxon>Salicaceae</taxon>
        <taxon>Saliceae</taxon>
        <taxon>Salix</taxon>
    </lineage>
</organism>
<feature type="transmembrane region" description="Helical" evidence="1">
    <location>
        <begin position="44"/>
        <end position="63"/>
    </location>
</feature>
<evidence type="ECO:0000313" key="3">
    <source>
        <dbReference type="Proteomes" id="UP001151752"/>
    </source>
</evidence>
<protein>
    <submittedName>
        <fullName evidence="2">Uncharacterized protein</fullName>
    </submittedName>
</protein>
<keyword evidence="1" id="KW-0472">Membrane</keyword>
<sequence length="119" mass="12155">MVTQIGAYFFLASGVPDLGSSSAMATLAMEQAAAAAAANSKSLLPLLLSSLFFISTLTLSVALEALATMSPPRGAVEGCLAMVEPVRNGAVMVMDAISALQIFCFLSAAECLCLTITCT</sequence>
<proteinExistence type="predicted"/>
<accession>A0A9Q0TQR2</accession>
<comment type="caution">
    <text evidence="2">The sequence shown here is derived from an EMBL/GenBank/DDBJ whole genome shotgun (WGS) entry which is preliminary data.</text>
</comment>
<keyword evidence="1" id="KW-0812">Transmembrane</keyword>
<dbReference type="AlphaFoldDB" id="A0A9Q0TQR2"/>
<evidence type="ECO:0000256" key="1">
    <source>
        <dbReference type="SAM" id="Phobius"/>
    </source>
</evidence>